<organism evidence="1">
    <name type="scientific">Ranid herpesvirus 3</name>
    <dbReference type="NCBI Taxonomy" id="1987509"/>
    <lineage>
        <taxon>Viruses</taxon>
        <taxon>Duplodnaviria</taxon>
        <taxon>Heunggongvirae</taxon>
        <taxon>Peploviricota</taxon>
        <taxon>Herviviricetes</taxon>
        <taxon>Herpesvirales</taxon>
        <taxon>Alloherpesviridae</taxon>
        <taxon>Batravirus</taxon>
        <taxon>Batravirus ranidallo3</taxon>
    </lineage>
</organism>
<proteinExistence type="predicted"/>
<evidence type="ECO:0000313" key="1">
    <source>
        <dbReference type="EMBL" id="ARR28840.1"/>
    </source>
</evidence>
<dbReference type="KEGG" id="vg:32878174"/>
<dbReference type="RefSeq" id="YP_009362349.1">
    <property type="nucleotide sequence ID" value="NC_034618.1"/>
</dbReference>
<dbReference type="Proteomes" id="UP000203507">
    <property type="component" value="Segment"/>
</dbReference>
<protein>
    <submittedName>
        <fullName evidence="1">SipA N-terminal domain-like superfamily protein</fullName>
    </submittedName>
</protein>
<dbReference type="GeneID" id="32878174"/>
<accession>A0A1X9T565</accession>
<name>A0A1X9T565_9VIRU</name>
<evidence type="ECO:0000313" key="2">
    <source>
        <dbReference type="Proteomes" id="UP000203507"/>
    </source>
</evidence>
<keyword evidence="2" id="KW-1185">Reference proteome</keyword>
<sequence length="259" mass="29550">MSVEEVSAAVADLLKNCKSRFKSENLQFVFRDMEISATALLQCVASFVRSNLLKLPQDPLTSSMIALGAAQSVLACSESVKMCIQQRQEHRERNNAALIELKRRISTMTPEQVEAVSARSRGVNLGMMRRAIKWKKTEEARLLKEAQSLALVRAINPTQGLNTLERIAHIIHSKPTDKEMTVREITHVLMRSNQAGFTDQKKVCEKIRTVVKKWKGAVFTKGFRKHTYRLRLPIEVIFIIRYRGMPRELLISMGRDQQD</sequence>
<reference evidence="1" key="1">
    <citation type="journal article" date="2017" name="Vet. Pathol.">
        <title>Ranid Herpesvirus 3 and Proliferative Dermatitis in Free-Ranging Wild Common Frogs (Rana Temporaria).</title>
        <authorList>
            <person name="Origgi F.C."/>
            <person name="Schmidt B.R."/>
            <person name="Lohmann P."/>
            <person name="Otten P."/>
            <person name="Akdesir E."/>
            <person name="Gaschen V."/>
            <person name="Aguilar-Bultet L."/>
            <person name="Wahli T."/>
            <person name="Sattler U."/>
            <person name="Stoffel M.H."/>
        </authorList>
    </citation>
    <scope>NUCLEOTIDE SEQUENCE [LARGE SCALE GENOMIC DNA]</scope>
    <source>
        <strain evidence="1">FO1_2015</strain>
    </source>
</reference>
<dbReference type="EMBL" id="KX832224">
    <property type="protein sequence ID" value="ARR28840.1"/>
    <property type="molecule type" value="Genomic_DNA"/>
</dbReference>